<reference evidence="1 2" key="1">
    <citation type="submission" date="2020-08" db="EMBL/GenBank/DDBJ databases">
        <title>Aphidius gifuensis genome sequencing and assembly.</title>
        <authorList>
            <person name="Du Z."/>
        </authorList>
    </citation>
    <scope>NUCLEOTIDE SEQUENCE [LARGE SCALE GENOMIC DNA]</scope>
    <source>
        <strain evidence="1">YNYX2018</strain>
        <tissue evidence="1">Adults</tissue>
    </source>
</reference>
<dbReference type="Proteomes" id="UP000639338">
    <property type="component" value="Unassembled WGS sequence"/>
</dbReference>
<evidence type="ECO:0000313" key="1">
    <source>
        <dbReference type="EMBL" id="KAF7997313.1"/>
    </source>
</evidence>
<protein>
    <submittedName>
        <fullName evidence="1">Uncharacterized protein</fullName>
    </submittedName>
</protein>
<dbReference type="AlphaFoldDB" id="A0A834Y550"/>
<keyword evidence="2" id="KW-1185">Reference proteome</keyword>
<accession>A0A834Y550</accession>
<name>A0A834Y550_APHGI</name>
<sequence length="116" mass="13971">MEDKKYITQLYASTPRPTIKRTLVKIFKEYCYYQTGPPCRDDGSIFYVCKEKTTENIKCQGRGYLHNNVFYEIIGHNHPINENDNLRRLFKDEMFEVCLMFPNRSERLLYNEIIEE</sequence>
<dbReference type="Gene3D" id="2.20.25.240">
    <property type="match status" value="1"/>
</dbReference>
<proteinExistence type="predicted"/>
<gene>
    <name evidence="1" type="ORF">HCN44_005590</name>
</gene>
<organism evidence="1 2">
    <name type="scientific">Aphidius gifuensis</name>
    <name type="common">Parasitoid wasp</name>
    <dbReference type="NCBI Taxonomy" id="684658"/>
    <lineage>
        <taxon>Eukaryota</taxon>
        <taxon>Metazoa</taxon>
        <taxon>Ecdysozoa</taxon>
        <taxon>Arthropoda</taxon>
        <taxon>Hexapoda</taxon>
        <taxon>Insecta</taxon>
        <taxon>Pterygota</taxon>
        <taxon>Neoptera</taxon>
        <taxon>Endopterygota</taxon>
        <taxon>Hymenoptera</taxon>
        <taxon>Apocrita</taxon>
        <taxon>Ichneumonoidea</taxon>
        <taxon>Braconidae</taxon>
        <taxon>Aphidiinae</taxon>
        <taxon>Aphidius</taxon>
    </lineage>
</organism>
<evidence type="ECO:0000313" key="2">
    <source>
        <dbReference type="Proteomes" id="UP000639338"/>
    </source>
</evidence>
<comment type="caution">
    <text evidence="1">The sequence shown here is derived from an EMBL/GenBank/DDBJ whole genome shotgun (WGS) entry which is preliminary data.</text>
</comment>
<dbReference type="EMBL" id="JACMRX010000001">
    <property type="protein sequence ID" value="KAF7997313.1"/>
    <property type="molecule type" value="Genomic_DNA"/>
</dbReference>